<evidence type="ECO:0000256" key="5">
    <source>
        <dbReference type="ARBA" id="ARBA00023136"/>
    </source>
</evidence>
<dbReference type="PROSITE" id="PS52016">
    <property type="entry name" value="TONB_DEPENDENT_REC_3"/>
    <property type="match status" value="1"/>
</dbReference>
<evidence type="ECO:0000256" key="1">
    <source>
        <dbReference type="ARBA" id="ARBA00004571"/>
    </source>
</evidence>
<keyword evidence="5 7" id="KW-0472">Membrane</keyword>
<keyword evidence="3 7" id="KW-1134">Transmembrane beta strand</keyword>
<name>A0A368UVS9_9BACT</name>
<evidence type="ECO:0000313" key="11">
    <source>
        <dbReference type="Proteomes" id="UP000252733"/>
    </source>
</evidence>
<evidence type="ECO:0000256" key="7">
    <source>
        <dbReference type="PROSITE-ProRule" id="PRU01360"/>
    </source>
</evidence>
<comment type="similarity">
    <text evidence="7">Belongs to the TonB-dependent receptor family.</text>
</comment>
<evidence type="ECO:0000256" key="8">
    <source>
        <dbReference type="SAM" id="MobiDB-lite"/>
    </source>
</evidence>
<accession>A0A368UVS9</accession>
<dbReference type="NCBIfam" id="TIGR04056">
    <property type="entry name" value="OMP_RagA_SusC"/>
    <property type="match status" value="1"/>
</dbReference>
<evidence type="ECO:0000256" key="2">
    <source>
        <dbReference type="ARBA" id="ARBA00022448"/>
    </source>
</evidence>
<sequence length="1009" mass="110752">MKKTDFFKQMLILLFLTFIVGEVAAQQITVRGTVTESSTGGEPIPGVSVVQKGTMNGTITDVDGNYQIMLPEDATLVFSFIGFITTEVPVNGQEIINVELEPSVINVQEVVVTALGIEKRSKGLTYSTQSMSGDELTDAKDVNLVNSLTGKSAGVVITKSSSGLGGSSKMLIRGNRSAGGNNQPLYVIDGMPMLNSVSEQPSTSIGGTNDAGGRDSGDGISNLNPEDIKSINILKGASAAALYGTQAANGVIVITTKKGLAGRTTVNVSSNTTVESAVSLPEFQDKYGHSSGGYSWGDKINGSTDYVDDFFKTGVTTINSMSLSSGSEKMQTYFSYANTSAKGIIDGNKLKKHNLNFRESGKFFNDKLSLDANVNLLNQSITNKPVAGGYYLNPLVGLYRFPRGMDMQPYKDDFEVYSIDRNLNVQNWHKELEAMEQNPYWINNRMPSKDRRNRVLSSLTARLDINSNLNVQLRGNVDYTNDRYNKRIYASTHTALSGSNGRYIVMNREEILNYGDVLLNYNNVFGDVSLTASVGASVNDTKVRSERLDSRPNNLHLPNVFTVANMDIGYIEEMDLHRQMQSVFGTAQVGFKDLLFLDVTGRNDWSSALANTDSENSGFFYPSVGVTAVLSDMMNMPGFIDFGKVRGSWSSVGNDIPVYISNPTNSLAAGGNLIFNSEAPFDNLKPELSKSVELGTEWRMFANKLSLDLTYYKTNTENQLFTLPAPAGSGFSSYYVNAGNIQNEGFEAVVGITPLAENDLFWKSTINFATNKNTVKELHPDLKEFRFGDQTSNSYWMKLVEGGSFGDIYGVAFARNESGEIIYDEDNLPTRQEEFVKIANASPDFSLGWNNSITVKNFNFQFLIDGRFGGDAISLTQADLDQFGVTQETAEARDRGYVELEGRKINNVREFYNRVGGRNGISEYYVYDATNVRLREVILGYSIGEEVFGADSFVKNVKVSLIGRNLLFIYKDAPYDPEAQLSVGNNLQGVDVFGMPGTRSYGLNVKLTF</sequence>
<dbReference type="InterPro" id="IPR012910">
    <property type="entry name" value="Plug_dom"/>
</dbReference>
<protein>
    <submittedName>
        <fullName evidence="10">TonB-linked SusC/RagA family outer membrane protein</fullName>
    </submittedName>
</protein>
<dbReference type="EMBL" id="QPIZ01000014">
    <property type="protein sequence ID" value="RCW32773.1"/>
    <property type="molecule type" value="Genomic_DNA"/>
</dbReference>
<dbReference type="AlphaFoldDB" id="A0A368UVS9"/>
<keyword evidence="11" id="KW-1185">Reference proteome</keyword>
<dbReference type="InterPro" id="IPR023996">
    <property type="entry name" value="TonB-dep_OMP_SusC/RagA"/>
</dbReference>
<proteinExistence type="inferred from homology"/>
<dbReference type="Gene3D" id="2.60.40.1120">
    <property type="entry name" value="Carboxypeptidase-like, regulatory domain"/>
    <property type="match status" value="1"/>
</dbReference>
<dbReference type="InterPro" id="IPR023997">
    <property type="entry name" value="TonB-dep_OMP_SusC/RagA_CS"/>
</dbReference>
<comment type="caution">
    <text evidence="10">The sequence shown here is derived from an EMBL/GenBank/DDBJ whole genome shotgun (WGS) entry which is preliminary data.</text>
</comment>
<dbReference type="NCBIfam" id="TIGR04057">
    <property type="entry name" value="SusC_RagA_signa"/>
    <property type="match status" value="1"/>
</dbReference>
<keyword evidence="2 7" id="KW-0813">Transport</keyword>
<dbReference type="InterPro" id="IPR036942">
    <property type="entry name" value="Beta-barrel_TonB_sf"/>
</dbReference>
<feature type="region of interest" description="Disordered" evidence="8">
    <location>
        <begin position="198"/>
        <end position="222"/>
    </location>
</feature>
<dbReference type="Gene3D" id="2.170.130.10">
    <property type="entry name" value="TonB-dependent receptor, plug domain"/>
    <property type="match status" value="1"/>
</dbReference>
<dbReference type="InterPro" id="IPR037066">
    <property type="entry name" value="Plug_dom_sf"/>
</dbReference>
<dbReference type="SUPFAM" id="SSF56935">
    <property type="entry name" value="Porins"/>
    <property type="match status" value="1"/>
</dbReference>
<feature type="domain" description="TonB-dependent receptor plug" evidence="9">
    <location>
        <begin position="124"/>
        <end position="251"/>
    </location>
</feature>
<dbReference type="SUPFAM" id="SSF49464">
    <property type="entry name" value="Carboxypeptidase regulatory domain-like"/>
    <property type="match status" value="1"/>
</dbReference>
<dbReference type="Pfam" id="PF07715">
    <property type="entry name" value="Plug"/>
    <property type="match status" value="1"/>
</dbReference>
<keyword evidence="4 7" id="KW-0812">Transmembrane</keyword>
<comment type="subcellular location">
    <subcellularLocation>
        <location evidence="1 7">Cell outer membrane</location>
        <topology evidence="1 7">Multi-pass membrane protein</topology>
    </subcellularLocation>
</comment>
<dbReference type="RefSeq" id="WP_114437255.1">
    <property type="nucleotide sequence ID" value="NZ_QPIZ01000014.1"/>
</dbReference>
<dbReference type="InterPro" id="IPR008969">
    <property type="entry name" value="CarboxyPept-like_regulatory"/>
</dbReference>
<evidence type="ECO:0000256" key="4">
    <source>
        <dbReference type="ARBA" id="ARBA00022692"/>
    </source>
</evidence>
<keyword evidence="6 7" id="KW-0998">Cell outer membrane</keyword>
<dbReference type="Gene3D" id="2.40.170.20">
    <property type="entry name" value="TonB-dependent receptor, beta-barrel domain"/>
    <property type="match status" value="1"/>
</dbReference>
<evidence type="ECO:0000256" key="3">
    <source>
        <dbReference type="ARBA" id="ARBA00022452"/>
    </source>
</evidence>
<feature type="compositionally biased region" description="Polar residues" evidence="8">
    <location>
        <begin position="198"/>
        <end position="207"/>
    </location>
</feature>
<evidence type="ECO:0000256" key="6">
    <source>
        <dbReference type="ARBA" id="ARBA00023237"/>
    </source>
</evidence>
<organism evidence="10 11">
    <name type="scientific">Marinilabilia salmonicolor</name>
    <dbReference type="NCBI Taxonomy" id="989"/>
    <lineage>
        <taxon>Bacteria</taxon>
        <taxon>Pseudomonadati</taxon>
        <taxon>Bacteroidota</taxon>
        <taxon>Bacteroidia</taxon>
        <taxon>Marinilabiliales</taxon>
        <taxon>Marinilabiliaceae</taxon>
        <taxon>Marinilabilia</taxon>
    </lineage>
</organism>
<evidence type="ECO:0000259" key="9">
    <source>
        <dbReference type="Pfam" id="PF07715"/>
    </source>
</evidence>
<dbReference type="GO" id="GO:0009279">
    <property type="term" value="C:cell outer membrane"/>
    <property type="evidence" value="ECO:0007669"/>
    <property type="project" value="UniProtKB-SubCell"/>
</dbReference>
<reference evidence="10 11" key="1">
    <citation type="submission" date="2018-07" db="EMBL/GenBank/DDBJ databases">
        <title>Freshwater and sediment microbial communities from various areas in North America, analyzing microbe dynamics in response to fracking.</title>
        <authorList>
            <person name="Lamendella R."/>
        </authorList>
    </citation>
    <scope>NUCLEOTIDE SEQUENCE [LARGE SCALE GENOMIC DNA]</scope>
    <source>
        <strain evidence="10 11">160A</strain>
    </source>
</reference>
<dbReference type="Proteomes" id="UP000252733">
    <property type="component" value="Unassembled WGS sequence"/>
</dbReference>
<evidence type="ECO:0000313" key="10">
    <source>
        <dbReference type="EMBL" id="RCW32773.1"/>
    </source>
</evidence>
<dbReference type="InterPro" id="IPR039426">
    <property type="entry name" value="TonB-dep_rcpt-like"/>
</dbReference>
<dbReference type="Pfam" id="PF13715">
    <property type="entry name" value="CarbopepD_reg_2"/>
    <property type="match status" value="1"/>
</dbReference>
<gene>
    <name evidence="10" type="ORF">DFO77_11499</name>
</gene>